<sequence>MKIFEWVCIGVGIALAALMVLFIRREVISRGGGTIDMSLRLNTFVPERGWSPGLARFAGNELRWYRIFSFAIRPRRVLSRAQLTVERRRAPEGEELLALPPGYVVVRCAGGAEPVEIALAESTLTGFLSWLESAPPVSR</sequence>
<comment type="caution">
    <text evidence="2">The sequence shown here is derived from an EMBL/GenBank/DDBJ whole genome shotgun (WGS) entry which is preliminary data.</text>
</comment>
<evidence type="ECO:0000313" key="3">
    <source>
        <dbReference type="Proteomes" id="UP001500218"/>
    </source>
</evidence>
<keyword evidence="3" id="KW-1185">Reference proteome</keyword>
<protein>
    <submittedName>
        <fullName evidence="2">DUF2550 domain-containing protein</fullName>
    </submittedName>
</protein>
<feature type="transmembrane region" description="Helical" evidence="1">
    <location>
        <begin position="6"/>
        <end position="23"/>
    </location>
</feature>
<reference evidence="2 3" key="1">
    <citation type="journal article" date="2019" name="Int. J. Syst. Evol. Microbiol.">
        <title>The Global Catalogue of Microorganisms (GCM) 10K type strain sequencing project: providing services to taxonomists for standard genome sequencing and annotation.</title>
        <authorList>
            <consortium name="The Broad Institute Genomics Platform"/>
            <consortium name="The Broad Institute Genome Sequencing Center for Infectious Disease"/>
            <person name="Wu L."/>
            <person name="Ma J."/>
        </authorList>
    </citation>
    <scope>NUCLEOTIDE SEQUENCE [LARGE SCALE GENOMIC DNA]</scope>
    <source>
        <strain evidence="2 3">JCM 13250</strain>
    </source>
</reference>
<name>A0ABN2M2L3_9ACTN</name>
<keyword evidence="1" id="KW-0812">Transmembrane</keyword>
<evidence type="ECO:0000256" key="1">
    <source>
        <dbReference type="SAM" id="Phobius"/>
    </source>
</evidence>
<dbReference type="InterPro" id="IPR019675">
    <property type="entry name" value="DUF2550"/>
</dbReference>
<organism evidence="2 3">
    <name type="scientific">Luedemannella flava</name>
    <dbReference type="NCBI Taxonomy" id="349316"/>
    <lineage>
        <taxon>Bacteria</taxon>
        <taxon>Bacillati</taxon>
        <taxon>Actinomycetota</taxon>
        <taxon>Actinomycetes</taxon>
        <taxon>Micromonosporales</taxon>
        <taxon>Micromonosporaceae</taxon>
        <taxon>Luedemannella</taxon>
    </lineage>
</organism>
<dbReference type="Proteomes" id="UP001500218">
    <property type="component" value="Unassembled WGS sequence"/>
</dbReference>
<proteinExistence type="predicted"/>
<gene>
    <name evidence="2" type="ORF">GCM10009682_30800</name>
</gene>
<evidence type="ECO:0000313" key="2">
    <source>
        <dbReference type="EMBL" id="GAA1806712.1"/>
    </source>
</evidence>
<keyword evidence="1" id="KW-0472">Membrane</keyword>
<dbReference type="EMBL" id="BAAALT010000084">
    <property type="protein sequence ID" value="GAA1806712.1"/>
    <property type="molecule type" value="Genomic_DNA"/>
</dbReference>
<dbReference type="RefSeq" id="WP_344131522.1">
    <property type="nucleotide sequence ID" value="NZ_BAAALT010000084.1"/>
</dbReference>
<dbReference type="Pfam" id="PF10739">
    <property type="entry name" value="DUF2550"/>
    <property type="match status" value="1"/>
</dbReference>
<accession>A0ABN2M2L3</accession>
<keyword evidence="1" id="KW-1133">Transmembrane helix</keyword>